<dbReference type="AlphaFoldDB" id="A0A848FFT6"/>
<proteinExistence type="predicted"/>
<name>A0A848FFT6_9BURK</name>
<keyword evidence="3" id="KW-1185">Reference proteome</keyword>
<dbReference type="NCBIfam" id="TIGR02001">
    <property type="entry name" value="gcw_chp"/>
    <property type="match status" value="1"/>
</dbReference>
<feature type="signal peptide" evidence="1">
    <location>
        <begin position="1"/>
        <end position="25"/>
    </location>
</feature>
<keyword evidence="1" id="KW-0732">Signal</keyword>
<comment type="caution">
    <text evidence="2">The sequence shown here is derived from an EMBL/GenBank/DDBJ whole genome shotgun (WGS) entry which is preliminary data.</text>
</comment>
<reference evidence="2 3" key="1">
    <citation type="submission" date="2020-04" db="EMBL/GenBank/DDBJ databases">
        <title>Azohydromonas sp. isolated from soil.</title>
        <authorList>
            <person name="Dahal R.H."/>
        </authorList>
    </citation>
    <scope>NUCLEOTIDE SEQUENCE [LARGE SCALE GENOMIC DNA]</scope>
    <source>
        <strain evidence="2 3">G-1-1-14</strain>
    </source>
</reference>
<dbReference type="PROSITE" id="PS51257">
    <property type="entry name" value="PROKAR_LIPOPROTEIN"/>
    <property type="match status" value="1"/>
</dbReference>
<dbReference type="InterPro" id="IPR010239">
    <property type="entry name" value="CHP02001"/>
</dbReference>
<accession>A0A848FFT6</accession>
<gene>
    <name evidence="2" type="ORF">HHL10_29380</name>
</gene>
<dbReference type="Pfam" id="PF09694">
    <property type="entry name" value="Gcw_chp"/>
    <property type="match status" value="1"/>
</dbReference>
<evidence type="ECO:0000256" key="1">
    <source>
        <dbReference type="SAM" id="SignalP"/>
    </source>
</evidence>
<evidence type="ECO:0000313" key="3">
    <source>
        <dbReference type="Proteomes" id="UP000574067"/>
    </source>
</evidence>
<protein>
    <submittedName>
        <fullName evidence="2">Choline dehydrogenase</fullName>
    </submittedName>
</protein>
<organism evidence="2 3">
    <name type="scientific">Azohydromonas caseinilytica</name>
    <dbReference type="NCBI Taxonomy" id="2728836"/>
    <lineage>
        <taxon>Bacteria</taxon>
        <taxon>Pseudomonadati</taxon>
        <taxon>Pseudomonadota</taxon>
        <taxon>Betaproteobacteria</taxon>
        <taxon>Burkholderiales</taxon>
        <taxon>Sphaerotilaceae</taxon>
        <taxon>Azohydromonas</taxon>
    </lineage>
</organism>
<dbReference type="EMBL" id="JABBFW010000055">
    <property type="protein sequence ID" value="NML19087.1"/>
    <property type="molecule type" value="Genomic_DNA"/>
</dbReference>
<evidence type="ECO:0000313" key="2">
    <source>
        <dbReference type="EMBL" id="NML19087.1"/>
    </source>
</evidence>
<feature type="chain" id="PRO_5033012617" evidence="1">
    <location>
        <begin position="26"/>
        <end position="286"/>
    </location>
</feature>
<sequence length="286" mass="30937">MPQKHLSLLVGAAAVAAACPWAVQAQGTDAPRQVAAAPLPVETLPDAATPSSSPLTANLTLSSQYVSRGFRQTWGKPAIQGGVDYAHPSGFSIGTWASNVSSKFIEDATVEWDLYAGYARAVGDVTYGATLYYYAYPGARIRSTDTSYNYGELMGSVAWRWLTLKYFHTYTRNYFGFEDKAAGLHSRGSGYIDLTGNFDLGSGLALSLHVGRQRVKNFSDYSFRDARAALSKTFDGGWTLTGAYTRAWARTDVYDNYTTGALDSSGQPAVSNPLKGTFVVSLTRSF</sequence>
<dbReference type="Proteomes" id="UP000574067">
    <property type="component" value="Unassembled WGS sequence"/>
</dbReference>